<dbReference type="InterPro" id="IPR002781">
    <property type="entry name" value="TM_pro_TauE-like"/>
</dbReference>
<feature type="transmembrane region" description="Helical" evidence="8">
    <location>
        <begin position="232"/>
        <end position="249"/>
    </location>
</feature>
<dbReference type="PANTHER" id="PTHR30269:SF32">
    <property type="entry name" value="MEMBRANE TRANSPORTER PROTEIN-RELATED"/>
    <property type="match status" value="1"/>
</dbReference>
<comment type="similarity">
    <text evidence="2 8">Belongs to the 4-toluene sulfonate uptake permease (TSUP) (TC 2.A.102) family.</text>
</comment>
<dbReference type="RefSeq" id="WP_212703948.1">
    <property type="nucleotide sequence ID" value="NZ_CP073581.1"/>
</dbReference>
<keyword evidence="5 8" id="KW-0812">Transmembrane</keyword>
<dbReference type="InterPro" id="IPR052017">
    <property type="entry name" value="TSUP"/>
</dbReference>
<dbReference type="Proteomes" id="UP000683291">
    <property type="component" value="Chromosome 1"/>
</dbReference>
<evidence type="ECO:0000313" key="10">
    <source>
        <dbReference type="Proteomes" id="UP000683291"/>
    </source>
</evidence>
<comment type="subcellular location">
    <subcellularLocation>
        <location evidence="1 8">Cell membrane</location>
        <topology evidence="1 8">Multi-pass membrane protein</topology>
    </subcellularLocation>
</comment>
<evidence type="ECO:0000256" key="7">
    <source>
        <dbReference type="ARBA" id="ARBA00023136"/>
    </source>
</evidence>
<evidence type="ECO:0000256" key="3">
    <source>
        <dbReference type="ARBA" id="ARBA00022448"/>
    </source>
</evidence>
<dbReference type="GO" id="GO:0005886">
    <property type="term" value="C:plasma membrane"/>
    <property type="evidence" value="ECO:0007669"/>
    <property type="project" value="UniProtKB-SubCell"/>
</dbReference>
<keyword evidence="6 8" id="KW-1133">Transmembrane helix</keyword>
<evidence type="ECO:0000256" key="1">
    <source>
        <dbReference type="ARBA" id="ARBA00004651"/>
    </source>
</evidence>
<dbReference type="KEGG" id="sual:KDD17_12405"/>
<feature type="transmembrane region" description="Helical" evidence="8">
    <location>
        <begin position="82"/>
        <end position="100"/>
    </location>
</feature>
<keyword evidence="7 8" id="KW-0472">Membrane</keyword>
<evidence type="ECO:0000313" key="9">
    <source>
        <dbReference type="EMBL" id="QUJ75747.1"/>
    </source>
</evidence>
<reference evidence="9" key="1">
    <citation type="submission" date="2021-04" db="EMBL/GenBank/DDBJ databases">
        <title>Complete genome sequence for Sulfitobacter sp. strain JK7-1.</title>
        <authorList>
            <person name="Park S.-J."/>
        </authorList>
    </citation>
    <scope>NUCLEOTIDE SEQUENCE</scope>
    <source>
        <strain evidence="9">JK7-1</strain>
    </source>
</reference>
<name>A0A975JCD0_9RHOB</name>
<organism evidence="9 10">
    <name type="scientific">Sulfitobacter albidus</name>
    <dbReference type="NCBI Taxonomy" id="2829501"/>
    <lineage>
        <taxon>Bacteria</taxon>
        <taxon>Pseudomonadati</taxon>
        <taxon>Pseudomonadota</taxon>
        <taxon>Alphaproteobacteria</taxon>
        <taxon>Rhodobacterales</taxon>
        <taxon>Roseobacteraceae</taxon>
        <taxon>Sulfitobacter</taxon>
    </lineage>
</organism>
<dbReference type="PANTHER" id="PTHR30269">
    <property type="entry name" value="TRANSMEMBRANE PROTEIN YFCA"/>
    <property type="match status" value="1"/>
</dbReference>
<evidence type="ECO:0000256" key="8">
    <source>
        <dbReference type="RuleBase" id="RU363041"/>
    </source>
</evidence>
<feature type="transmembrane region" description="Helical" evidence="8">
    <location>
        <begin position="106"/>
        <end position="124"/>
    </location>
</feature>
<dbReference type="Pfam" id="PF01925">
    <property type="entry name" value="TauE"/>
    <property type="match status" value="1"/>
</dbReference>
<accession>A0A975JCD0</accession>
<evidence type="ECO:0000256" key="2">
    <source>
        <dbReference type="ARBA" id="ARBA00009142"/>
    </source>
</evidence>
<evidence type="ECO:0000256" key="5">
    <source>
        <dbReference type="ARBA" id="ARBA00022692"/>
    </source>
</evidence>
<keyword evidence="4 8" id="KW-1003">Cell membrane</keyword>
<evidence type="ECO:0000256" key="4">
    <source>
        <dbReference type="ARBA" id="ARBA00022475"/>
    </source>
</evidence>
<protein>
    <recommendedName>
        <fullName evidence="8">Probable membrane transporter protein</fullName>
    </recommendedName>
</protein>
<feature type="transmembrane region" description="Helical" evidence="8">
    <location>
        <begin position="33"/>
        <end position="61"/>
    </location>
</feature>
<proteinExistence type="inferred from homology"/>
<keyword evidence="3" id="KW-0813">Transport</keyword>
<dbReference type="AlphaFoldDB" id="A0A975JCD0"/>
<feature type="transmembrane region" description="Helical" evidence="8">
    <location>
        <begin position="205"/>
        <end position="225"/>
    </location>
</feature>
<evidence type="ECO:0000256" key="6">
    <source>
        <dbReference type="ARBA" id="ARBA00022989"/>
    </source>
</evidence>
<keyword evidence="10" id="KW-1185">Reference proteome</keyword>
<feature type="transmembrane region" description="Helical" evidence="8">
    <location>
        <begin position="180"/>
        <end position="199"/>
    </location>
</feature>
<sequence length="255" mass="26534">MESFFPLFSLAQLGFAVTVAVVAGVVKGVVGFAMPLVLLSGLTIFATPETALAGLILPTLVTNGQQALRQGPRAALASTARFWVFLLCGGAALIITAQLVRSIPATTMMAVIGVLVTLLTVLQLSGWRPRLPQRSVPVEATVGTVAGAMGGVSGVWGPPTVLYLTAIGTAKHDQMRVQGVIYGLGAVALLGAHIASGVLRAETVWFSALLVLPAMAGLWLGGQVLDRINQAVFRQLTLLVLLLAGLNLVRRGFFG</sequence>
<gene>
    <name evidence="9" type="ORF">KDD17_12405</name>
</gene>
<dbReference type="EMBL" id="CP073581">
    <property type="protein sequence ID" value="QUJ75747.1"/>
    <property type="molecule type" value="Genomic_DNA"/>
</dbReference>